<dbReference type="CDD" id="cd01647">
    <property type="entry name" value="RT_LTR"/>
    <property type="match status" value="1"/>
</dbReference>
<dbReference type="InParanoid" id="A0A6P9EPZ4"/>
<evidence type="ECO:0000259" key="1">
    <source>
        <dbReference type="Pfam" id="PF00078"/>
    </source>
</evidence>
<organism evidence="2 3">
    <name type="scientific">Juglans regia</name>
    <name type="common">English walnut</name>
    <dbReference type="NCBI Taxonomy" id="51240"/>
    <lineage>
        <taxon>Eukaryota</taxon>
        <taxon>Viridiplantae</taxon>
        <taxon>Streptophyta</taxon>
        <taxon>Embryophyta</taxon>
        <taxon>Tracheophyta</taxon>
        <taxon>Spermatophyta</taxon>
        <taxon>Magnoliopsida</taxon>
        <taxon>eudicotyledons</taxon>
        <taxon>Gunneridae</taxon>
        <taxon>Pentapetalae</taxon>
        <taxon>rosids</taxon>
        <taxon>fabids</taxon>
        <taxon>Fagales</taxon>
        <taxon>Juglandaceae</taxon>
        <taxon>Juglans</taxon>
    </lineage>
</organism>
<proteinExistence type="predicted"/>
<dbReference type="Proteomes" id="UP000235220">
    <property type="component" value="Chromosome 3"/>
</dbReference>
<dbReference type="InterPro" id="IPR043502">
    <property type="entry name" value="DNA/RNA_pol_sf"/>
</dbReference>
<dbReference type="Gene3D" id="3.10.10.10">
    <property type="entry name" value="HIV Type 1 Reverse Transcriptase, subunit A, domain 1"/>
    <property type="match status" value="1"/>
</dbReference>
<reference evidence="3" key="1">
    <citation type="submission" date="2025-08" db="UniProtKB">
        <authorList>
            <consortium name="RefSeq"/>
        </authorList>
    </citation>
    <scope>IDENTIFICATION</scope>
    <source>
        <tissue evidence="3">Leaves</tissue>
    </source>
</reference>
<dbReference type="GeneID" id="118348009"/>
<evidence type="ECO:0000313" key="2">
    <source>
        <dbReference type="Proteomes" id="UP000235220"/>
    </source>
</evidence>
<dbReference type="AlphaFoldDB" id="A0A6P9EPZ4"/>
<keyword evidence="2" id="KW-1185">Reference proteome</keyword>
<sequence>MAHRTPGFMGEEASLRSGRWIKDLERTFEIYGCNESQKVLYASYMLQGEAVTWWQTKREILKMELRSFAVVTWQRFKEFADRFFPSIVRRFATHVIATEEMQAKLFQEGLCWEIRSFGTSRVSIVGAVWSTFISLEGDYMELAGSKLKSRPIVIYAIQAKMDLASGANAYMVQVVSNPSERKSLIGIPTVEEFSDVFAYELPGLPPVCDVEFTIDLEPGATLLQGLATFSKIDLTSGYYQLRIRDKDVPKTTFRLRYMHYEVMPFGQANAPTTFMDMMNWVFQPYLDCFTVVFIDDILVYSQELEEQASHLRLVLTKLRDRQLYAKFSKYEFWLDEVRFLGHVIS</sequence>
<name>A0A6P9EPZ4_JUGRE</name>
<gene>
    <name evidence="3" type="primary">LOC118348009</name>
</gene>
<dbReference type="PANTHER" id="PTHR24559">
    <property type="entry name" value="TRANSPOSON TY3-I GAG-POL POLYPROTEIN"/>
    <property type="match status" value="1"/>
</dbReference>
<dbReference type="KEGG" id="jre:118348009"/>
<dbReference type="InterPro" id="IPR053134">
    <property type="entry name" value="RNA-dir_DNA_polymerase"/>
</dbReference>
<evidence type="ECO:0000313" key="3">
    <source>
        <dbReference type="RefSeq" id="XP_035544627.1"/>
    </source>
</evidence>
<dbReference type="Pfam" id="PF00078">
    <property type="entry name" value="RVT_1"/>
    <property type="match status" value="1"/>
</dbReference>
<dbReference type="InterPro" id="IPR043128">
    <property type="entry name" value="Rev_trsase/Diguanyl_cyclase"/>
</dbReference>
<accession>A0A6P9EPZ4</accession>
<feature type="domain" description="Reverse transcriptase" evidence="1">
    <location>
        <begin position="192"/>
        <end position="344"/>
    </location>
</feature>
<protein>
    <submittedName>
        <fullName evidence="3">Uncharacterized protein LOC118348009</fullName>
    </submittedName>
</protein>
<dbReference type="RefSeq" id="XP_035544627.1">
    <property type="nucleotide sequence ID" value="XM_035688734.1"/>
</dbReference>
<dbReference type="Gene3D" id="3.30.70.270">
    <property type="match status" value="1"/>
</dbReference>
<dbReference type="InterPro" id="IPR000477">
    <property type="entry name" value="RT_dom"/>
</dbReference>
<dbReference type="PANTHER" id="PTHR24559:SF428">
    <property type="entry name" value="REVERSE TRANSCRIPTASE_RETROTRANSPOSON-DERIVED PROTEIN RNASE H-LIKE DOMAIN-CONTAINING PROTEIN"/>
    <property type="match status" value="1"/>
</dbReference>
<dbReference type="SUPFAM" id="SSF56672">
    <property type="entry name" value="DNA/RNA polymerases"/>
    <property type="match status" value="1"/>
</dbReference>
<dbReference type="OrthoDB" id="1701144at2759"/>